<dbReference type="EMBL" id="JAEACU010000014">
    <property type="protein sequence ID" value="KAH7511586.1"/>
    <property type="molecule type" value="Genomic_DNA"/>
</dbReference>
<gene>
    <name evidence="2" type="ORF">FEM48_ZijujMtG0000300</name>
</gene>
<keyword evidence="2" id="KW-0496">Mitochondrion</keyword>
<dbReference type="Proteomes" id="UP000813462">
    <property type="component" value="Unassembled WGS sequence"/>
</dbReference>
<evidence type="ECO:0000313" key="3">
    <source>
        <dbReference type="Proteomes" id="UP000813462"/>
    </source>
</evidence>
<comment type="caution">
    <text evidence="2">The sequence shown here is derived from an EMBL/GenBank/DDBJ whole genome shotgun (WGS) entry which is preliminary data.</text>
</comment>
<dbReference type="PANTHER" id="PTHR36344:SF1">
    <property type="entry name" value="RX N-TERMINAL DOMAIN-CONTAINING PROTEIN"/>
    <property type="match status" value="1"/>
</dbReference>
<reference evidence="2" key="1">
    <citation type="journal article" date="2021" name="Front. Plant Sci.">
        <title>Chromosome-Scale Genome Assembly for Chinese Sour Jujube and Insights Into Its Genome Evolution and Domestication Signature.</title>
        <authorList>
            <person name="Shen L.-Y."/>
            <person name="Luo H."/>
            <person name="Wang X.-L."/>
            <person name="Wang X.-M."/>
            <person name="Qiu X.-J."/>
            <person name="Liu H."/>
            <person name="Zhou S.-S."/>
            <person name="Jia K.-H."/>
            <person name="Nie S."/>
            <person name="Bao Y.-T."/>
            <person name="Zhang R.-G."/>
            <person name="Yun Q.-Z."/>
            <person name="Chai Y.-H."/>
            <person name="Lu J.-Y."/>
            <person name="Li Y."/>
            <person name="Zhao S.-W."/>
            <person name="Mao J.-F."/>
            <person name="Jia S.-G."/>
            <person name="Mao Y.-M."/>
        </authorList>
    </citation>
    <scope>NUCLEOTIDE SEQUENCE</scope>
    <source>
        <strain evidence="2">AT0</strain>
        <tissue evidence="2">Leaf</tissue>
    </source>
</reference>
<protein>
    <submittedName>
        <fullName evidence="2">Uncharacterized protein</fullName>
    </submittedName>
</protein>
<feature type="coiled-coil region" evidence="1">
    <location>
        <begin position="7"/>
        <end position="74"/>
    </location>
</feature>
<sequence>MDIVSRLSIIQQEIRQVESEKLDQEQMLGLLWEHPPALDPEIIGRVMQQIRDRIRALEERRRALLAEKQALIVEGAISNRRGNGNNRGN</sequence>
<name>A0A978UA56_ZIZJJ</name>
<keyword evidence="1" id="KW-0175">Coiled coil</keyword>
<evidence type="ECO:0000313" key="2">
    <source>
        <dbReference type="EMBL" id="KAH7511586.1"/>
    </source>
</evidence>
<accession>A0A978UA56</accession>
<organism evidence="2 3">
    <name type="scientific">Ziziphus jujuba var. spinosa</name>
    <dbReference type="NCBI Taxonomy" id="714518"/>
    <lineage>
        <taxon>Eukaryota</taxon>
        <taxon>Viridiplantae</taxon>
        <taxon>Streptophyta</taxon>
        <taxon>Embryophyta</taxon>
        <taxon>Tracheophyta</taxon>
        <taxon>Spermatophyta</taxon>
        <taxon>Magnoliopsida</taxon>
        <taxon>eudicotyledons</taxon>
        <taxon>Gunneridae</taxon>
        <taxon>Pentapetalae</taxon>
        <taxon>rosids</taxon>
        <taxon>fabids</taxon>
        <taxon>Rosales</taxon>
        <taxon>Rhamnaceae</taxon>
        <taxon>Paliureae</taxon>
        <taxon>Ziziphus</taxon>
    </lineage>
</organism>
<dbReference type="PANTHER" id="PTHR36344">
    <property type="entry name" value="RX N-TERMINAL DOMAIN-CONTAINING PROTEIN"/>
    <property type="match status" value="1"/>
</dbReference>
<geneLocation type="mitochondrion" evidence="2"/>
<evidence type="ECO:0000256" key="1">
    <source>
        <dbReference type="SAM" id="Coils"/>
    </source>
</evidence>
<proteinExistence type="predicted"/>
<dbReference type="AlphaFoldDB" id="A0A978UA56"/>